<protein>
    <submittedName>
        <fullName evidence="2">Uncharacterized protein</fullName>
    </submittedName>
</protein>
<comment type="caution">
    <text evidence="2">The sequence shown here is derived from an EMBL/GenBank/DDBJ whole genome shotgun (WGS) entry which is preliminary data.</text>
</comment>
<sequence length="76" mass="7524">MTSYYDYVLGLVPVTLVGITAVLGAVGVAYLTAVSAGAGAAALVVGHALFVNSPVPTPVEEVPTQSATDHGPVNAD</sequence>
<evidence type="ECO:0000313" key="3">
    <source>
        <dbReference type="Proteomes" id="UP001596434"/>
    </source>
</evidence>
<organism evidence="2 3">
    <name type="scientific">Haloplanus litoreus</name>
    <dbReference type="NCBI Taxonomy" id="767515"/>
    <lineage>
        <taxon>Archaea</taxon>
        <taxon>Methanobacteriati</taxon>
        <taxon>Methanobacteriota</taxon>
        <taxon>Stenosarchaea group</taxon>
        <taxon>Halobacteria</taxon>
        <taxon>Halobacteriales</taxon>
        <taxon>Haloferacaceae</taxon>
        <taxon>Haloplanus</taxon>
    </lineage>
</organism>
<dbReference type="InterPro" id="IPR058328">
    <property type="entry name" value="DUF8015"/>
</dbReference>
<dbReference type="EMBL" id="JBHTAT010000001">
    <property type="protein sequence ID" value="MFC7255087.1"/>
    <property type="molecule type" value="Genomic_DNA"/>
</dbReference>
<keyword evidence="3" id="KW-1185">Reference proteome</keyword>
<reference evidence="2 3" key="1">
    <citation type="journal article" date="2019" name="Int. J. Syst. Evol. Microbiol.">
        <title>The Global Catalogue of Microorganisms (GCM) 10K type strain sequencing project: providing services to taxonomists for standard genome sequencing and annotation.</title>
        <authorList>
            <consortium name="The Broad Institute Genomics Platform"/>
            <consortium name="The Broad Institute Genome Sequencing Center for Infectious Disease"/>
            <person name="Wu L."/>
            <person name="Ma J."/>
        </authorList>
    </citation>
    <scope>NUCLEOTIDE SEQUENCE [LARGE SCALE GENOMIC DNA]</scope>
    <source>
        <strain evidence="2 3">GX21</strain>
    </source>
</reference>
<dbReference type="AlphaFoldDB" id="A0ABD5ZWU0"/>
<keyword evidence="1" id="KW-1133">Transmembrane helix</keyword>
<proteinExistence type="predicted"/>
<dbReference type="Proteomes" id="UP001596434">
    <property type="component" value="Unassembled WGS sequence"/>
</dbReference>
<accession>A0ABD5ZWU0</accession>
<feature type="transmembrane region" description="Helical" evidence="1">
    <location>
        <begin position="7"/>
        <end position="27"/>
    </location>
</feature>
<evidence type="ECO:0000256" key="1">
    <source>
        <dbReference type="SAM" id="Phobius"/>
    </source>
</evidence>
<gene>
    <name evidence="2" type="ORF">ACFQKE_07235</name>
</gene>
<keyword evidence="1" id="KW-0472">Membrane</keyword>
<dbReference type="Pfam" id="PF26047">
    <property type="entry name" value="DUF8015"/>
    <property type="match status" value="1"/>
</dbReference>
<name>A0ABD5ZWU0_9EURY</name>
<evidence type="ECO:0000313" key="2">
    <source>
        <dbReference type="EMBL" id="MFC7255087.1"/>
    </source>
</evidence>
<dbReference type="RefSeq" id="WP_379703295.1">
    <property type="nucleotide sequence ID" value="NZ_JBHTAT010000001.1"/>
</dbReference>
<keyword evidence="1" id="KW-0812">Transmembrane</keyword>